<dbReference type="Gene3D" id="3.40.50.300">
    <property type="entry name" value="P-loop containing nucleotide triphosphate hydrolases"/>
    <property type="match status" value="1"/>
</dbReference>
<reference evidence="1 2" key="1">
    <citation type="journal article" date="2005" name="Science">
        <title>Extensive DNA inversions in the B. fragilis genome control variable gene expression.</title>
        <authorList>
            <person name="Cerdeno-Tarraga A.M."/>
            <person name="Patrick S."/>
            <person name="Crosmann L."/>
            <person name="Blakely G."/>
            <person name="Abratt V."/>
            <person name="Lennard N."/>
            <person name="Duerden B."/>
            <person name="Poxton I."/>
            <person name="Harris B."/>
            <person name="Quail M.A."/>
            <person name="Barron A."/>
            <person name="Clarck L."/>
            <person name="Corton C."/>
            <person name="Doggett J."/>
            <person name="Holden M.T.G."/>
            <person name="Larke N."/>
            <person name="Line A."/>
            <person name="Lord A."/>
            <person name="Norbertczak H."/>
            <person name="Ormond D."/>
            <person name="Price C."/>
            <person name="Rabbinowitsch E."/>
            <person name="Woodward J."/>
            <person name="Barrel B.G."/>
            <person name="Parkhill J."/>
        </authorList>
    </citation>
    <scope>NUCLEOTIDE SEQUENCE [LARGE SCALE GENOMIC DNA]</scope>
    <source>
        <strain evidence="2">ATCC 25285 / DSM 2151 / CCUG 4856 / JCM 11019 / LMG 10263 / NCTC 9343 / Onslow / VPI 2553 / EN-2</strain>
    </source>
</reference>
<dbReference type="InterPro" id="IPR009003">
    <property type="entry name" value="Peptidase_S1_PA"/>
</dbReference>
<name>A0A380YXH5_BACFN</name>
<evidence type="ECO:0000313" key="2">
    <source>
        <dbReference type="Proteomes" id="UP000006731"/>
    </source>
</evidence>
<dbReference type="KEGG" id="bfs:BF9343_1055"/>
<evidence type="ECO:0000313" key="1">
    <source>
        <dbReference type="EMBL" id="CAH06836.1"/>
    </source>
</evidence>
<accession>A0A380YXH5</accession>
<accession>Q5LGA5</accession>
<gene>
    <name evidence="1" type="ORF">BF9343_1055</name>
</gene>
<dbReference type="InterPro" id="IPR007111">
    <property type="entry name" value="NACHT_NTPase"/>
</dbReference>
<dbReference type="InterPro" id="IPR027417">
    <property type="entry name" value="P-loop_NTPase"/>
</dbReference>
<sequence>MNSTFDIRSNCVKIKADIKGRGLQFRGSGVLYPLDGDDEYDYIFTAQHIFKDTRKKKLNAVLDKIGTIEIEVFEDGHFVTYKTITKDTISNSLLPIGEDFLIIKIDKSEKHFTPFLLADDLIEEKSMQLYGVSGEAQDIITRLDCKCVDSKVDLVNITSHVDKMDSLHGMSGGGVFAQNQPLMYGVLWKYAATEGEFHNVKITQVLEEKIKSQLTLRRWKSLNFIKITQCKQAMDVVYGSLFRDVNDSILVNRNNTRFPLEARFVMPDFIDEVQSLYSDDQVKPEEKFVLADPTNLYIKSSEIQEYSEQYLKEFYSQLNKTSNREIRIPASTILNPSRNILLIVGGPGSGKSSLLKYLTLQLLKGKMDIYDGYLPVWMPFSYMARNCDSDIKSIVRDWLQESKLWEKNSHYLEYAFEQQKILLIADGIDEWGDEPLQADRIIRKVKAETEAGNLLAIFSSREYGIANINSPFSTSDTYTIAPLSALQQDELVKKCVDHYNGLVRETKRTAEFLSAKLRSLHDVDRMKENPMLLTILIGQYLQGNELPHNNIAAMDCIMEQLFVKHQQSRKYQAYDYSGSFDYTSNKMMLGVLSKEMFDYYNDGSMDKTQAEILLNQYLNSQTSGQELNNARIVDDLFRHDTHQLGVIEERIGSRISFINRQLQEFMTAKYLSVDIERAKAFIRDNVSNTGLHQVVLFLFEMMPASAFVGLYNILKPIRTNDYRDYYLYKLKLEVLVRSVKAPKYFLLEEIEEYIQRIEWESDYDFKHDLLEILLDGLYNTSLQARIEDFISRYIPSASVYHDIRLSGLAQVANLTEEDRQFVVLTVINGDVSNKILASKVIRNHIAGDEKLLEMVNSYIVPSTLPEVVAFFIRSVIVDGIDIDQENELIRKVVAGDIFTHFYQMEFSLFKGEPVLSDGILELVSELPFSIREEANRLLQQYFLQDDAVMQKALKSVSAPYREQGSISKDIAWKYLLTCWINHPNVIKAIREELNKEYSFNFGNGYELWAIIQRQELSSDLLQVITEWAVNRDKNHFMWGAESLIVNTIVNDSRIKAKLLEALEGMKSYQHIVVHPLIQNWGQDADVIEKLQRCLDEMPLNQSSWIAGYAYEIYQGNDERIKAYLDKCIDNANKDIMKDRAVSVYIEHYKEEFAERYIPRILNGEISMSDHILGSKWGILEAIIQNYSERQDVKEYLLTNYSDDYRFAGQIIVKYHGSELASRMLKKWYHMDTRLRLMMIHKISNLSSMDEHLEGMLHLFKQEGNAYVLCDMVLCLVVHLKRTGRDTDVFKVTEEVFDTAQVTTEYTYKMRFCIYLMYHKLDEYVQLNLSSGGKEYEFSQMHIFYNDSPYIEKTIVDEADYLLADDMANLKKIVKEDKCIYSYVVFFSKYINTTSDAARIIVKYLNENRDNIDDANILLFLMKVGNQKQLLKELVIANIDNTNSEMSATLAQIIVTEFDKDEDIKQLLKLEEWKWHDDSFNRISINCSLNTNVENLKEIYSELKENKYELTNCYASYNFIFSMMDDNKVVENLKYYLTKLQETFVYRMIVTPLTMRLKRDKATADKLYEELLQTEDPRIRVGFYSVLSSAGVKSVELRGWREHQYQHLDEYGHDIVLNRDRKLIVIVQ</sequence>
<dbReference type="GeneID" id="60366048"/>
<dbReference type="Proteomes" id="UP000006731">
    <property type="component" value="Chromosome"/>
</dbReference>
<proteinExistence type="predicted"/>
<dbReference type="SUPFAM" id="SSF52540">
    <property type="entry name" value="P-loop containing nucleoside triphosphate hydrolases"/>
    <property type="match status" value="2"/>
</dbReference>
<dbReference type="EMBL" id="CR626927">
    <property type="protein sequence ID" value="CAH06836.1"/>
    <property type="molecule type" value="Genomic_DNA"/>
</dbReference>
<dbReference type="HOGENOM" id="CLU_242390_0_0_10"/>
<dbReference type="RefSeq" id="WP_010992321.1">
    <property type="nucleotide sequence ID" value="NC_003228.3"/>
</dbReference>
<dbReference type="SUPFAM" id="SSF50494">
    <property type="entry name" value="Trypsin-like serine proteases"/>
    <property type="match status" value="1"/>
</dbReference>
<dbReference type="PROSITE" id="PS50837">
    <property type="entry name" value="NACHT"/>
    <property type="match status" value="1"/>
</dbReference>
<keyword evidence="2" id="KW-1185">Reference proteome</keyword>
<dbReference type="Pfam" id="PF05729">
    <property type="entry name" value="NACHT"/>
    <property type="match status" value="1"/>
</dbReference>
<organism evidence="1 2">
    <name type="scientific">Bacteroides fragilis (strain ATCC 25285 / DSM 2151 / CCUG 4856 / JCM 11019 / LMG 10263 / NCTC 9343 / Onslow / VPI 2553 / EN-2)</name>
    <dbReference type="NCBI Taxonomy" id="272559"/>
    <lineage>
        <taxon>Bacteria</taxon>
        <taxon>Pseudomonadati</taxon>
        <taxon>Bacteroidota</taxon>
        <taxon>Bacteroidia</taxon>
        <taxon>Bacteroidales</taxon>
        <taxon>Bacteroidaceae</taxon>
        <taxon>Bacteroides</taxon>
    </lineage>
</organism>
<protein>
    <submittedName>
        <fullName evidence="1">ATP/GTP-binding protein</fullName>
    </submittedName>
</protein>